<organism evidence="1 2">
    <name type="scientific">Sinocyclocheilus anshuiensis</name>
    <dbReference type="NCBI Taxonomy" id="1608454"/>
    <lineage>
        <taxon>Eukaryota</taxon>
        <taxon>Metazoa</taxon>
        <taxon>Chordata</taxon>
        <taxon>Craniata</taxon>
        <taxon>Vertebrata</taxon>
        <taxon>Euteleostomi</taxon>
        <taxon>Actinopterygii</taxon>
        <taxon>Neopterygii</taxon>
        <taxon>Teleostei</taxon>
        <taxon>Ostariophysi</taxon>
        <taxon>Cypriniformes</taxon>
        <taxon>Cyprinidae</taxon>
        <taxon>Cyprininae</taxon>
        <taxon>Sinocyclocheilus</taxon>
    </lineage>
</organism>
<proteinExistence type="predicted"/>
<accession>A0A671LRG1</accession>
<dbReference type="Proteomes" id="UP000472260">
    <property type="component" value="Unassembled WGS sequence"/>
</dbReference>
<name>A0A671LRG1_9TELE</name>
<dbReference type="AlphaFoldDB" id="A0A671LRG1"/>
<evidence type="ECO:0000313" key="1">
    <source>
        <dbReference type="Ensembl" id="ENSSANP00000022875.1"/>
    </source>
</evidence>
<reference evidence="1" key="2">
    <citation type="submission" date="2025-09" db="UniProtKB">
        <authorList>
            <consortium name="Ensembl"/>
        </authorList>
    </citation>
    <scope>IDENTIFICATION</scope>
</reference>
<keyword evidence="2" id="KW-1185">Reference proteome</keyword>
<reference evidence="1" key="1">
    <citation type="submission" date="2025-08" db="UniProtKB">
        <authorList>
            <consortium name="Ensembl"/>
        </authorList>
    </citation>
    <scope>IDENTIFICATION</scope>
</reference>
<dbReference type="Ensembl" id="ENSSANT00000024372.1">
    <property type="protein sequence ID" value="ENSSANP00000022875.1"/>
    <property type="gene ID" value="ENSSANG00000011794.1"/>
</dbReference>
<evidence type="ECO:0000313" key="2">
    <source>
        <dbReference type="Proteomes" id="UP000472260"/>
    </source>
</evidence>
<sequence>MEDYHKPDQQTVQALRNIANRLRINSIKATTAVGNG</sequence>
<protein>
    <submittedName>
        <fullName evidence="1">Uncharacterized protein</fullName>
    </submittedName>
</protein>